<protein>
    <submittedName>
        <fullName evidence="3">Bifunctional autolysin</fullName>
    </submittedName>
</protein>
<feature type="region of interest" description="Disordered" evidence="1">
    <location>
        <begin position="200"/>
        <end position="355"/>
    </location>
</feature>
<keyword evidence="2" id="KW-0812">Transmembrane</keyword>
<dbReference type="SUPFAM" id="SSF48452">
    <property type="entry name" value="TPR-like"/>
    <property type="match status" value="1"/>
</dbReference>
<evidence type="ECO:0000313" key="3">
    <source>
        <dbReference type="EMBL" id="TWT82419.1"/>
    </source>
</evidence>
<proteinExistence type="predicted"/>
<feature type="transmembrane region" description="Helical" evidence="2">
    <location>
        <begin position="34"/>
        <end position="60"/>
    </location>
</feature>
<feature type="compositionally biased region" description="Acidic residues" evidence="1">
    <location>
        <begin position="279"/>
        <end position="288"/>
    </location>
</feature>
<organism evidence="3 4">
    <name type="scientific">Novipirellula herctigrandis</name>
    <dbReference type="NCBI Taxonomy" id="2527986"/>
    <lineage>
        <taxon>Bacteria</taxon>
        <taxon>Pseudomonadati</taxon>
        <taxon>Planctomycetota</taxon>
        <taxon>Planctomycetia</taxon>
        <taxon>Pirellulales</taxon>
        <taxon>Pirellulaceae</taxon>
        <taxon>Novipirellula</taxon>
    </lineage>
</organism>
<reference evidence="3 4" key="1">
    <citation type="submission" date="2019-02" db="EMBL/GenBank/DDBJ databases">
        <title>Deep-cultivation of Planctomycetes and their phenomic and genomic characterization uncovers novel biology.</title>
        <authorList>
            <person name="Wiegand S."/>
            <person name="Jogler M."/>
            <person name="Boedeker C."/>
            <person name="Pinto D."/>
            <person name="Vollmers J."/>
            <person name="Rivas-Marin E."/>
            <person name="Kohn T."/>
            <person name="Peeters S.H."/>
            <person name="Heuer A."/>
            <person name="Rast P."/>
            <person name="Oberbeckmann S."/>
            <person name="Bunk B."/>
            <person name="Jeske O."/>
            <person name="Meyerdierks A."/>
            <person name="Storesund J.E."/>
            <person name="Kallscheuer N."/>
            <person name="Luecker S."/>
            <person name="Lage O.M."/>
            <person name="Pohl T."/>
            <person name="Merkel B.J."/>
            <person name="Hornburger P."/>
            <person name="Mueller R.-W."/>
            <person name="Bruemmer F."/>
            <person name="Labrenz M."/>
            <person name="Spormann A.M."/>
            <person name="Op Den Camp H."/>
            <person name="Overmann J."/>
            <person name="Amann R."/>
            <person name="Jetten M.S.M."/>
            <person name="Mascher T."/>
            <person name="Medema M.H."/>
            <person name="Devos D.P."/>
            <person name="Kaster A.-K."/>
            <person name="Ovreas L."/>
            <person name="Rohde M."/>
            <person name="Galperin M.Y."/>
            <person name="Jogler C."/>
        </authorList>
    </citation>
    <scope>NUCLEOTIDE SEQUENCE [LARGE SCALE GENOMIC DNA]</scope>
    <source>
        <strain evidence="3 4">CA13</strain>
    </source>
</reference>
<evidence type="ECO:0000256" key="2">
    <source>
        <dbReference type="SAM" id="Phobius"/>
    </source>
</evidence>
<name>A0A5C5Z4V1_9BACT</name>
<feature type="compositionally biased region" description="Low complexity" evidence="1">
    <location>
        <begin position="200"/>
        <end position="218"/>
    </location>
</feature>
<feature type="compositionally biased region" description="Low complexity" evidence="1">
    <location>
        <begin position="316"/>
        <end position="327"/>
    </location>
</feature>
<feature type="compositionally biased region" description="Polar residues" evidence="1">
    <location>
        <begin position="336"/>
        <end position="347"/>
    </location>
</feature>
<keyword evidence="2" id="KW-1133">Transmembrane helix</keyword>
<gene>
    <name evidence="3" type="primary">atl</name>
    <name evidence="3" type="ORF">CA13_38820</name>
</gene>
<sequence>MVRFVQFCGKTKLPVSFALKTGALRRRICEMKSILNLVSKITASALIAAVFVAVFASAVLGEQCGVAAQELELGEVLDEVHDEGLDEELDEELDEGLDEGLDVDRYNAAVENYQSGDFLEAAQQFERLVGADSSEIAARARFNLGSCHYQHAVAQTDQDPKSAIANLLKAIGRYREVLAIAPDDQDARANIELAMQLLNQQQQEQQQENSQQDQQQQSEESESSESEPSSSQDGESQQQQDESQQDDSQQSESNENNSQQDSGESDSESDSESSQQDQESSESNDSEASESGAKEDDSKQAGSQQQRQSETDPPESDSQPSSSESPSNAEGELSAANPQNQQQTQSGDSEDREPVVIGQMTEVEANKMLQAIRDRELLRELRREQMQRRRHIPVDKDW</sequence>
<keyword evidence="4" id="KW-1185">Reference proteome</keyword>
<dbReference type="InterPro" id="IPR011990">
    <property type="entry name" value="TPR-like_helical_dom_sf"/>
</dbReference>
<evidence type="ECO:0000256" key="1">
    <source>
        <dbReference type="SAM" id="MobiDB-lite"/>
    </source>
</evidence>
<dbReference type="Gene3D" id="1.25.40.10">
    <property type="entry name" value="Tetratricopeptide repeat domain"/>
    <property type="match status" value="1"/>
</dbReference>
<keyword evidence="2" id="KW-0472">Membrane</keyword>
<dbReference type="Proteomes" id="UP000315010">
    <property type="component" value="Unassembled WGS sequence"/>
</dbReference>
<accession>A0A5C5Z4V1</accession>
<dbReference type="EMBL" id="SJPJ01000001">
    <property type="protein sequence ID" value="TWT82419.1"/>
    <property type="molecule type" value="Genomic_DNA"/>
</dbReference>
<comment type="caution">
    <text evidence="3">The sequence shown here is derived from an EMBL/GenBank/DDBJ whole genome shotgun (WGS) entry which is preliminary data.</text>
</comment>
<feature type="compositionally biased region" description="Low complexity" evidence="1">
    <location>
        <begin position="226"/>
        <end position="262"/>
    </location>
</feature>
<evidence type="ECO:0000313" key="4">
    <source>
        <dbReference type="Proteomes" id="UP000315010"/>
    </source>
</evidence>
<dbReference type="AlphaFoldDB" id="A0A5C5Z4V1"/>